<accession>A0A7S3EHU2</accession>
<dbReference type="AlphaFoldDB" id="A0A7S3EHU2"/>
<proteinExistence type="predicted"/>
<gene>
    <name evidence="1" type="ORF">RMAR00112_LOCUS20444</name>
</gene>
<protein>
    <submittedName>
        <fullName evidence="1">Uncharacterized protein</fullName>
    </submittedName>
</protein>
<reference evidence="1" key="1">
    <citation type="submission" date="2021-01" db="EMBL/GenBank/DDBJ databases">
        <authorList>
            <person name="Corre E."/>
            <person name="Pelletier E."/>
            <person name="Niang G."/>
            <person name="Scheremetjew M."/>
            <person name="Finn R."/>
            <person name="Kale V."/>
            <person name="Holt S."/>
            <person name="Cochrane G."/>
            <person name="Meng A."/>
            <person name="Brown T."/>
            <person name="Cohen L."/>
        </authorList>
    </citation>
    <scope>NUCLEOTIDE SEQUENCE</scope>
    <source>
        <strain evidence="1">CCMP 769</strain>
    </source>
</reference>
<name>A0A7S3EHU2_9RHOD</name>
<dbReference type="EMBL" id="HBHW01026281">
    <property type="protein sequence ID" value="CAE0052417.1"/>
    <property type="molecule type" value="Transcribed_RNA"/>
</dbReference>
<sequence>MKFNRPNDLSIHTRSTADVNTLAFSVQRSCFPSRTFPSLGRGTPLESPTQTPAKVYDGFLKKPAHFVDSALDESDYAKLSETEAVFEMLGVVRAQKYITGSY</sequence>
<organism evidence="1">
    <name type="scientific">Rhodosorus marinus</name>
    <dbReference type="NCBI Taxonomy" id="101924"/>
    <lineage>
        <taxon>Eukaryota</taxon>
        <taxon>Rhodophyta</taxon>
        <taxon>Stylonematophyceae</taxon>
        <taxon>Stylonematales</taxon>
        <taxon>Stylonemataceae</taxon>
        <taxon>Rhodosorus</taxon>
    </lineage>
</organism>
<evidence type="ECO:0000313" key="1">
    <source>
        <dbReference type="EMBL" id="CAE0052417.1"/>
    </source>
</evidence>